<protein>
    <submittedName>
        <fullName evidence="3">CHAD domain protein</fullName>
    </submittedName>
</protein>
<dbReference type="HOGENOM" id="CLU_026984_1_0_11"/>
<evidence type="ECO:0000313" key="4">
    <source>
        <dbReference type="Proteomes" id="UP000010445"/>
    </source>
</evidence>
<dbReference type="InterPro" id="IPR033469">
    <property type="entry name" value="CYTH-like_dom_sf"/>
</dbReference>
<evidence type="ECO:0000259" key="1">
    <source>
        <dbReference type="PROSITE" id="PS51707"/>
    </source>
</evidence>
<dbReference type="Proteomes" id="UP000010445">
    <property type="component" value="Unassembled WGS sequence"/>
</dbReference>
<reference evidence="3 4" key="1">
    <citation type="submission" date="2012-05" db="EMBL/GenBank/DDBJ databases">
        <authorList>
            <person name="Weinstock G."/>
            <person name="Sodergren E."/>
            <person name="Lobos E.A."/>
            <person name="Fulton L."/>
            <person name="Fulton R."/>
            <person name="Courtney L."/>
            <person name="Fronick C."/>
            <person name="O'Laughlin M."/>
            <person name="Godfrey J."/>
            <person name="Wilson R.M."/>
            <person name="Miner T."/>
            <person name="Farmer C."/>
            <person name="Delehaunty K."/>
            <person name="Cordes M."/>
            <person name="Minx P."/>
            <person name="Tomlinson C."/>
            <person name="Chen J."/>
            <person name="Wollam A."/>
            <person name="Pepin K.H."/>
            <person name="Bhonagiri V."/>
            <person name="Zhang X."/>
            <person name="Suruliraj S."/>
            <person name="Warren W."/>
            <person name="Mitreva M."/>
            <person name="Mardis E.R."/>
            <person name="Wilson R.K."/>
        </authorList>
    </citation>
    <scope>NUCLEOTIDE SEQUENCE [LARGE SCALE GENOMIC DNA]</scope>
    <source>
        <strain evidence="3 4">F0235</strain>
    </source>
</reference>
<dbReference type="Pfam" id="PF01928">
    <property type="entry name" value="CYTH"/>
    <property type="match status" value="1"/>
</dbReference>
<dbReference type="Pfam" id="PF05235">
    <property type="entry name" value="CHAD"/>
    <property type="match status" value="1"/>
</dbReference>
<evidence type="ECO:0000259" key="2">
    <source>
        <dbReference type="PROSITE" id="PS51708"/>
    </source>
</evidence>
<dbReference type="RefSeq" id="WP_006063988.1">
    <property type="nucleotide sequence ID" value="NZ_KB290831.1"/>
</dbReference>
<comment type="caution">
    <text evidence="3">The sequence shown here is derived from an EMBL/GenBank/DDBJ whole genome shotgun (WGS) entry which is preliminary data.</text>
</comment>
<gene>
    <name evidence="3" type="ORF">HMPREF9997_01759</name>
</gene>
<dbReference type="InterPro" id="IPR007899">
    <property type="entry name" value="CHAD_dom"/>
</dbReference>
<dbReference type="OrthoDB" id="9777271at2"/>
<dbReference type="AlphaFoldDB" id="L1ME49"/>
<dbReference type="PROSITE" id="PS51708">
    <property type="entry name" value="CHAD"/>
    <property type="match status" value="1"/>
</dbReference>
<dbReference type="PANTHER" id="PTHR39339">
    <property type="entry name" value="SLR1444 PROTEIN"/>
    <property type="match status" value="1"/>
</dbReference>
<dbReference type="CDD" id="cd07374">
    <property type="entry name" value="CYTH-like_Pase"/>
    <property type="match status" value="1"/>
</dbReference>
<organism evidence="3 4">
    <name type="scientific">Corynebacterium durum F0235</name>
    <dbReference type="NCBI Taxonomy" id="1035195"/>
    <lineage>
        <taxon>Bacteria</taxon>
        <taxon>Bacillati</taxon>
        <taxon>Actinomycetota</taxon>
        <taxon>Actinomycetes</taxon>
        <taxon>Mycobacteriales</taxon>
        <taxon>Corynebacteriaceae</taxon>
        <taxon>Corynebacterium</taxon>
    </lineage>
</organism>
<dbReference type="InterPro" id="IPR023577">
    <property type="entry name" value="CYTH_domain"/>
</dbReference>
<sequence>MNTDAHTEIEAKFAATPETEPPELAGAIEGVVSESSDIHFLSAVYFDTEDLRLTRNKITLRRRTGGKDAGWHLKLPKQGAHRMELQADFGPDAATDVPPPDLLGPVRSLIRDLPLAPIAQVDNERHETVLHDADGTAIAEFCDDHVTAWSLLPYGERTSWREWEVEVGSAYTDDAQRILEAATSAIVDKGAVVADSPSKLATALGDSIANAPTPPTVKKLKKGSPAAAVLQALAANRDRLVAMDPAVRRDDWDSVHQMRVATRELRSHMRTFDGIITNENYTHLGGELKHLAGVLGVARDAEVVGERLAALAPLVDAPTHTRITGSMADAYRTAHSDAVAFLDSPRYFALLADLDNLLASPTVTSGKGGAARKILLQHLGSAYELLLNRHTKAIAEWSDTDLPLEQRERNIHDVRKAVKRLRYSAEAAGQATGLNTKKLYLACKNLQTVLGDFQDHVTTRDVVLRLAKDARAHGEDTFSYGVLYQHEQRASEDALMGYEDGFAAVRTAYKKLMKKK</sequence>
<evidence type="ECO:0000313" key="3">
    <source>
        <dbReference type="EMBL" id="EKX89517.1"/>
    </source>
</evidence>
<proteinExistence type="predicted"/>
<dbReference type="SMART" id="SM00880">
    <property type="entry name" value="CHAD"/>
    <property type="match status" value="1"/>
</dbReference>
<dbReference type="SMART" id="SM01118">
    <property type="entry name" value="CYTH"/>
    <property type="match status" value="1"/>
</dbReference>
<dbReference type="PATRIC" id="fig|1035195.3.peg.1594"/>
<keyword evidence="4" id="KW-1185">Reference proteome</keyword>
<feature type="domain" description="CYTH" evidence="1">
    <location>
        <begin position="6"/>
        <end position="207"/>
    </location>
</feature>
<dbReference type="PANTHER" id="PTHR39339:SF1">
    <property type="entry name" value="CHAD DOMAIN-CONTAINING PROTEIN"/>
    <property type="match status" value="1"/>
</dbReference>
<feature type="domain" description="CHAD" evidence="2">
    <location>
        <begin position="222"/>
        <end position="507"/>
    </location>
</feature>
<dbReference type="eggNOG" id="COG5607">
    <property type="taxonomic scope" value="Bacteria"/>
</dbReference>
<dbReference type="InterPro" id="IPR038186">
    <property type="entry name" value="CHAD_dom_sf"/>
</dbReference>
<dbReference type="PROSITE" id="PS51707">
    <property type="entry name" value="CYTH"/>
    <property type="match status" value="1"/>
</dbReference>
<dbReference type="SUPFAM" id="SSF55154">
    <property type="entry name" value="CYTH-like phosphatases"/>
    <property type="match status" value="1"/>
</dbReference>
<name>L1ME49_9CORY</name>
<accession>L1ME49</accession>
<dbReference type="Gene3D" id="1.40.20.10">
    <property type="entry name" value="CHAD domain"/>
    <property type="match status" value="1"/>
</dbReference>
<dbReference type="Gene3D" id="2.40.320.10">
    <property type="entry name" value="Hypothetical Protein Pfu-838710-001"/>
    <property type="match status" value="1"/>
</dbReference>
<dbReference type="STRING" id="1035195.HMPREF9997_01759"/>
<dbReference type="EMBL" id="AMEM01000023">
    <property type="protein sequence ID" value="EKX89517.1"/>
    <property type="molecule type" value="Genomic_DNA"/>
</dbReference>